<dbReference type="PANTHER" id="PTHR31882">
    <property type="entry name" value="TNFAIP3-INTERACTING PROTEIN COILED COIL FAMILY MEMBER"/>
    <property type="match status" value="1"/>
</dbReference>
<feature type="region of interest" description="Disordered" evidence="3">
    <location>
        <begin position="617"/>
        <end position="675"/>
    </location>
</feature>
<evidence type="ECO:0000313" key="5">
    <source>
        <dbReference type="EMBL" id="CAH3018195.1"/>
    </source>
</evidence>
<feature type="coiled-coil region" evidence="2">
    <location>
        <begin position="313"/>
        <end position="421"/>
    </location>
</feature>
<gene>
    <name evidence="5" type="ORF">PEVE_00041794</name>
</gene>
<feature type="coiled-coil region" evidence="2">
    <location>
        <begin position="504"/>
        <end position="559"/>
    </location>
</feature>
<reference evidence="5 6" key="1">
    <citation type="submission" date="2022-05" db="EMBL/GenBank/DDBJ databases">
        <authorList>
            <consortium name="Genoscope - CEA"/>
            <person name="William W."/>
        </authorList>
    </citation>
    <scope>NUCLEOTIDE SEQUENCE [LARGE SCALE GENOMIC DNA]</scope>
</reference>
<feature type="coiled-coil region" evidence="2">
    <location>
        <begin position="206"/>
        <end position="261"/>
    </location>
</feature>
<evidence type="ECO:0000256" key="1">
    <source>
        <dbReference type="ARBA" id="ARBA00023054"/>
    </source>
</evidence>
<keyword evidence="1 2" id="KW-0175">Coiled coil</keyword>
<comment type="caution">
    <text evidence="5">The sequence shown here is derived from an EMBL/GenBank/DDBJ whole genome shotgun (WGS) entry which is preliminary data.</text>
</comment>
<evidence type="ECO:0000313" key="6">
    <source>
        <dbReference type="Proteomes" id="UP001159427"/>
    </source>
</evidence>
<feature type="coiled-coil region" evidence="2">
    <location>
        <begin position="1"/>
        <end position="66"/>
    </location>
</feature>
<keyword evidence="6" id="KW-1185">Reference proteome</keyword>
<feature type="domain" description="NF-kappa-B essential modulator NEMO CC2-LZ" evidence="4">
    <location>
        <begin position="486"/>
        <end position="536"/>
    </location>
</feature>
<organism evidence="5 6">
    <name type="scientific">Porites evermanni</name>
    <dbReference type="NCBI Taxonomy" id="104178"/>
    <lineage>
        <taxon>Eukaryota</taxon>
        <taxon>Metazoa</taxon>
        <taxon>Cnidaria</taxon>
        <taxon>Anthozoa</taxon>
        <taxon>Hexacorallia</taxon>
        <taxon>Scleractinia</taxon>
        <taxon>Fungiina</taxon>
        <taxon>Poritidae</taxon>
        <taxon>Porites</taxon>
    </lineage>
</organism>
<dbReference type="Pfam" id="PF16516">
    <property type="entry name" value="CC2-LZ"/>
    <property type="match status" value="1"/>
</dbReference>
<feature type="compositionally biased region" description="Polar residues" evidence="3">
    <location>
        <begin position="660"/>
        <end position="673"/>
    </location>
</feature>
<dbReference type="Proteomes" id="UP001159427">
    <property type="component" value="Unassembled WGS sequence"/>
</dbReference>
<name>A0ABN8LRK9_9CNID</name>
<dbReference type="EMBL" id="CALNXI010000080">
    <property type="protein sequence ID" value="CAH3018195.1"/>
    <property type="molecule type" value="Genomic_DNA"/>
</dbReference>
<protein>
    <recommendedName>
        <fullName evidence="4">NF-kappa-B essential modulator NEMO CC2-LZ domain-containing protein</fullName>
    </recommendedName>
</protein>
<feature type="compositionally biased region" description="Polar residues" evidence="3">
    <location>
        <begin position="626"/>
        <end position="646"/>
    </location>
</feature>
<evidence type="ECO:0000256" key="2">
    <source>
        <dbReference type="SAM" id="Coils"/>
    </source>
</evidence>
<evidence type="ECO:0000259" key="4">
    <source>
        <dbReference type="Pfam" id="PF16516"/>
    </source>
</evidence>
<accession>A0ABN8LRK9</accession>
<dbReference type="PANTHER" id="PTHR31882:SF11">
    <property type="entry name" value="HDA1 COMPLEX SUBUNIT 2"/>
    <property type="match status" value="1"/>
</dbReference>
<dbReference type="InterPro" id="IPR032419">
    <property type="entry name" value="CC2-LZ_dom"/>
</dbReference>
<evidence type="ECO:0000256" key="3">
    <source>
        <dbReference type="SAM" id="MobiDB-lite"/>
    </source>
</evidence>
<dbReference type="Gene3D" id="1.20.5.990">
    <property type="entry name" value="Nemo cc2-lz domain - 1d5 darpin complex"/>
    <property type="match status" value="1"/>
</dbReference>
<sequence length="748" mass="84385">MKDASETLSTSDEEVLKLQKKIEHLQQENKVLHVRAQGVTVLGKVLQDSQENNARLKQEIEQLKSSLLQKGIDAAQADFSLCTVNDDDNQSTGEKQSGSCHSSMTRSSVGIHDYNINVTTVSGPQSLSAGYPSLLPGEFHIKEIYTEYQHINHEIGQLLKEAYTLQENVERLPGNDRDTEIKGKLASLYSKLNEYAKQARTRETLSSALISEEEQLRTKLAAMEEEQASHENVVQELKEKLDQSKEEIGQIQSELKLFQKTTAVKRQHETTTAADSKPSFVIPERSPAVSLTNESFILKSPLSQHGPEPCESCTQLQRQLTELQRQLLLTKAEKDEALKLKEEILDVNHKWDEQYKLLVAANNKEIVDLRQQIQVLNSAGRRPGQFPEPAMMENRMLDQRCKQLESELQQKQLEINSLQLQMRNHSLVIYQQPPARQNSSMEPPSSHPSLMGAAALPTGASATAPTTGPPSWPGTTPYNQNIPPEVIDQIEVLKQQLRVYADDFATEREDRERNQAEKEKMRDELAAVKEQVQALEQQVQVYEEDFKREKREKESLQQQLRAASYSTGGGGYQYQDPLTERARAIAEQRARVQAIKEVHDRERDRLLRGQQELQQHVYGQQLGPYSGNQYSPYGRDYTTQDWSRQNRPLVPRGSYPTRGPVSQPSNQRSSAAQSMYHGGEVLPDTVEDVVDSPAAAAAAGNADSDDAKISFDHDKDVSIQLDECPRCLRKFNGENSDTILKHIERCIS</sequence>
<proteinExistence type="predicted"/>